<protein>
    <submittedName>
        <fullName evidence="1">Uncharacterized protein</fullName>
    </submittedName>
</protein>
<dbReference type="Proteomes" id="UP000324222">
    <property type="component" value="Unassembled WGS sequence"/>
</dbReference>
<gene>
    <name evidence="1" type="ORF">E2C01_011897</name>
</gene>
<keyword evidence="2" id="KW-1185">Reference proteome</keyword>
<reference evidence="1 2" key="1">
    <citation type="submission" date="2019-05" db="EMBL/GenBank/DDBJ databases">
        <title>Another draft genome of Portunus trituberculatus and its Hox gene families provides insights of decapod evolution.</title>
        <authorList>
            <person name="Jeong J.-H."/>
            <person name="Song I."/>
            <person name="Kim S."/>
            <person name="Choi T."/>
            <person name="Kim D."/>
            <person name="Ryu S."/>
            <person name="Kim W."/>
        </authorList>
    </citation>
    <scope>NUCLEOTIDE SEQUENCE [LARGE SCALE GENOMIC DNA]</scope>
    <source>
        <tissue evidence="1">Muscle</tissue>
    </source>
</reference>
<accession>A0A5B7DCK1</accession>
<evidence type="ECO:0000313" key="1">
    <source>
        <dbReference type="EMBL" id="MPC18994.1"/>
    </source>
</evidence>
<sequence>MPSSAPQQKMARPEAGFLRASYATARVDGFMVSTRHSSPPQLPLTRTLATKTVSLSGLACIYGRTADLSTQE</sequence>
<dbReference type="AlphaFoldDB" id="A0A5B7DCK1"/>
<comment type="caution">
    <text evidence="1">The sequence shown here is derived from an EMBL/GenBank/DDBJ whole genome shotgun (WGS) entry which is preliminary data.</text>
</comment>
<name>A0A5B7DCK1_PORTR</name>
<dbReference type="EMBL" id="VSRR010000728">
    <property type="protein sequence ID" value="MPC18994.1"/>
    <property type="molecule type" value="Genomic_DNA"/>
</dbReference>
<proteinExistence type="predicted"/>
<evidence type="ECO:0000313" key="2">
    <source>
        <dbReference type="Proteomes" id="UP000324222"/>
    </source>
</evidence>
<organism evidence="1 2">
    <name type="scientific">Portunus trituberculatus</name>
    <name type="common">Swimming crab</name>
    <name type="synonym">Neptunus trituberculatus</name>
    <dbReference type="NCBI Taxonomy" id="210409"/>
    <lineage>
        <taxon>Eukaryota</taxon>
        <taxon>Metazoa</taxon>
        <taxon>Ecdysozoa</taxon>
        <taxon>Arthropoda</taxon>
        <taxon>Crustacea</taxon>
        <taxon>Multicrustacea</taxon>
        <taxon>Malacostraca</taxon>
        <taxon>Eumalacostraca</taxon>
        <taxon>Eucarida</taxon>
        <taxon>Decapoda</taxon>
        <taxon>Pleocyemata</taxon>
        <taxon>Brachyura</taxon>
        <taxon>Eubrachyura</taxon>
        <taxon>Portunoidea</taxon>
        <taxon>Portunidae</taxon>
        <taxon>Portuninae</taxon>
        <taxon>Portunus</taxon>
    </lineage>
</organism>